<comment type="subunit">
    <text evidence="4">Homodimer.</text>
</comment>
<comment type="catalytic activity">
    <reaction evidence="4 7">
        <text>uridine(38/39/40) in tRNA = pseudouridine(38/39/40) in tRNA</text>
        <dbReference type="Rhea" id="RHEA:22376"/>
        <dbReference type="Rhea" id="RHEA-COMP:10085"/>
        <dbReference type="Rhea" id="RHEA-COMP:10087"/>
        <dbReference type="ChEBI" id="CHEBI:65314"/>
        <dbReference type="ChEBI" id="CHEBI:65315"/>
        <dbReference type="EC" id="5.4.99.12"/>
    </reaction>
</comment>
<dbReference type="PANTHER" id="PTHR11142">
    <property type="entry name" value="PSEUDOURIDYLATE SYNTHASE"/>
    <property type="match status" value="1"/>
</dbReference>
<dbReference type="EC" id="5.4.99.12" evidence="4"/>
<dbReference type="STRING" id="946677.SAMN05444484_105228"/>
<dbReference type="Gene3D" id="3.30.70.580">
    <property type="entry name" value="Pseudouridine synthase I, catalytic domain, N-terminal subdomain"/>
    <property type="match status" value="1"/>
</dbReference>
<keyword evidence="3 4" id="KW-0413">Isomerase</keyword>
<comment type="caution">
    <text evidence="4">Lacks conserved residue(s) required for the propagation of feature annotation.</text>
</comment>
<name>A0A1M7I1Y0_9FLAO</name>
<evidence type="ECO:0000256" key="1">
    <source>
        <dbReference type="ARBA" id="ARBA00009375"/>
    </source>
</evidence>
<comment type="function">
    <text evidence="4">Formation of pseudouridine at positions 38, 39 and 40 in the anticodon stem and loop of transfer RNAs.</text>
</comment>
<dbReference type="EMBL" id="FRBT01000005">
    <property type="protein sequence ID" value="SHM34658.1"/>
    <property type="molecule type" value="Genomic_DNA"/>
</dbReference>
<dbReference type="Gene3D" id="3.30.70.660">
    <property type="entry name" value="Pseudouridine synthase I, catalytic domain, C-terminal subdomain"/>
    <property type="match status" value="1"/>
</dbReference>
<dbReference type="Pfam" id="PF01416">
    <property type="entry name" value="PseudoU_synth_1"/>
    <property type="match status" value="2"/>
</dbReference>
<dbReference type="InterPro" id="IPR020095">
    <property type="entry name" value="PsdUridine_synth_TruA_C"/>
</dbReference>
<protein>
    <recommendedName>
        <fullName evidence="4">tRNA pseudouridine synthase A</fullName>
        <ecNumber evidence="4">5.4.99.12</ecNumber>
    </recommendedName>
    <alternativeName>
        <fullName evidence="4">tRNA pseudouridine(38-40) synthase</fullName>
    </alternativeName>
    <alternativeName>
        <fullName evidence="4">tRNA pseudouridylate synthase I</fullName>
    </alternativeName>
    <alternativeName>
        <fullName evidence="4">tRNA-uridine isomerase I</fullName>
    </alternativeName>
</protein>
<dbReference type="GO" id="GO:0160147">
    <property type="term" value="F:tRNA pseudouridine(38-40) synthase activity"/>
    <property type="evidence" value="ECO:0007669"/>
    <property type="project" value="UniProtKB-EC"/>
</dbReference>
<evidence type="ECO:0000256" key="3">
    <source>
        <dbReference type="ARBA" id="ARBA00023235"/>
    </source>
</evidence>
<accession>A0A1M7I1Y0</accession>
<dbReference type="Proteomes" id="UP000184028">
    <property type="component" value="Unassembled WGS sequence"/>
</dbReference>
<dbReference type="FunFam" id="3.30.70.580:FF:000001">
    <property type="entry name" value="tRNA pseudouridine synthase A"/>
    <property type="match status" value="1"/>
</dbReference>
<dbReference type="HAMAP" id="MF_00171">
    <property type="entry name" value="TruA"/>
    <property type="match status" value="1"/>
</dbReference>
<evidence type="ECO:0000313" key="10">
    <source>
        <dbReference type="Proteomes" id="UP000184028"/>
    </source>
</evidence>
<evidence type="ECO:0000259" key="8">
    <source>
        <dbReference type="Pfam" id="PF01416"/>
    </source>
</evidence>
<evidence type="ECO:0000256" key="6">
    <source>
        <dbReference type="PIRSR" id="PIRSR001430-2"/>
    </source>
</evidence>
<evidence type="ECO:0000256" key="7">
    <source>
        <dbReference type="RuleBase" id="RU003792"/>
    </source>
</evidence>
<dbReference type="InterPro" id="IPR020094">
    <property type="entry name" value="TruA/RsuA/RluB/E/F_N"/>
</dbReference>
<dbReference type="PANTHER" id="PTHR11142:SF0">
    <property type="entry name" value="TRNA PSEUDOURIDINE SYNTHASE-LIKE 1"/>
    <property type="match status" value="1"/>
</dbReference>
<reference evidence="10" key="1">
    <citation type="submission" date="2016-11" db="EMBL/GenBank/DDBJ databases">
        <authorList>
            <person name="Varghese N."/>
            <person name="Submissions S."/>
        </authorList>
    </citation>
    <scope>NUCLEOTIDE SEQUENCE [LARGE SCALE GENOMIC DNA]</scope>
    <source>
        <strain evidence="10">DSM 24724</strain>
    </source>
</reference>
<sequence length="290" mass="33596">MITYDMNKEITSLKKPMNLCCFEPLNLLRKKTLYLCTLEPLHLKMRYFIQFAYNGTHYHGWQFQPNASSVQETLNKALSVLLNTPINVMGAGRTDTGVHAEEMYGHFDLETPIDTLNLIHKLNSYLPKDIAIFDIILVHDDAHCRFDATKRTYEYHINTVKNPFLQELSWYFNQKLDVALMNEAAKILLKHTDFQCFSKVNTDVNTFDCTIFEAYWKQENSKLVFTISANRFLRNMVRSIVGTLVNIGLHKITLADFENIIASKSREKAGFSVPAHGLYLTEIKYDYITK</sequence>
<feature type="domain" description="Pseudouridine synthase I TruA alpha/beta" evidence="8">
    <location>
        <begin position="184"/>
        <end position="286"/>
    </location>
</feature>
<evidence type="ECO:0000256" key="2">
    <source>
        <dbReference type="ARBA" id="ARBA00022694"/>
    </source>
</evidence>
<gene>
    <name evidence="4" type="primary">truA</name>
    <name evidence="9" type="ORF">SAMN05444484_105228</name>
</gene>
<dbReference type="InterPro" id="IPR001406">
    <property type="entry name" value="PsdUridine_synth_TruA"/>
</dbReference>
<keyword evidence="2 4" id="KW-0819">tRNA processing</keyword>
<proteinExistence type="inferred from homology"/>
<keyword evidence="10" id="KW-1185">Reference proteome</keyword>
<evidence type="ECO:0000256" key="4">
    <source>
        <dbReference type="HAMAP-Rule" id="MF_00171"/>
    </source>
</evidence>
<feature type="binding site" evidence="4 6">
    <location>
        <position position="153"/>
    </location>
    <ligand>
        <name>substrate</name>
    </ligand>
</feature>
<organism evidence="9 10">
    <name type="scientific">Flavobacterium chilense</name>
    <dbReference type="NCBI Taxonomy" id="946677"/>
    <lineage>
        <taxon>Bacteria</taxon>
        <taxon>Pseudomonadati</taxon>
        <taxon>Bacteroidota</taxon>
        <taxon>Flavobacteriia</taxon>
        <taxon>Flavobacteriales</taxon>
        <taxon>Flavobacteriaceae</taxon>
        <taxon>Flavobacterium</taxon>
    </lineage>
</organism>
<dbReference type="GO" id="GO:0031119">
    <property type="term" value="P:tRNA pseudouridine synthesis"/>
    <property type="evidence" value="ECO:0007669"/>
    <property type="project" value="UniProtKB-UniRule"/>
</dbReference>
<dbReference type="AlphaFoldDB" id="A0A1M7I1Y0"/>
<feature type="active site" description="Nucleophile" evidence="4 5">
    <location>
        <position position="95"/>
    </location>
</feature>
<dbReference type="CDD" id="cd02570">
    <property type="entry name" value="PseudoU_synth_EcTruA"/>
    <property type="match status" value="1"/>
</dbReference>
<dbReference type="SUPFAM" id="SSF55120">
    <property type="entry name" value="Pseudouridine synthase"/>
    <property type="match status" value="1"/>
</dbReference>
<evidence type="ECO:0000256" key="5">
    <source>
        <dbReference type="PIRSR" id="PIRSR001430-1"/>
    </source>
</evidence>
<evidence type="ECO:0000313" key="9">
    <source>
        <dbReference type="EMBL" id="SHM34658.1"/>
    </source>
</evidence>
<dbReference type="NCBIfam" id="TIGR00071">
    <property type="entry name" value="hisT_truA"/>
    <property type="match status" value="1"/>
</dbReference>
<dbReference type="PIRSF" id="PIRSF001430">
    <property type="entry name" value="tRNA_psdUrid_synth"/>
    <property type="match status" value="1"/>
</dbReference>
<dbReference type="GO" id="GO:0003723">
    <property type="term" value="F:RNA binding"/>
    <property type="evidence" value="ECO:0007669"/>
    <property type="project" value="InterPro"/>
</dbReference>
<dbReference type="InterPro" id="IPR020097">
    <property type="entry name" value="PsdUridine_synth_TruA_a/b_dom"/>
</dbReference>
<feature type="domain" description="Pseudouridine synthase I TruA alpha/beta" evidence="8">
    <location>
        <begin position="52"/>
        <end position="147"/>
    </location>
</feature>
<comment type="similarity">
    <text evidence="1 4 7">Belongs to the tRNA pseudouridine synthase TruA family.</text>
</comment>
<dbReference type="InterPro" id="IPR020103">
    <property type="entry name" value="PsdUridine_synth_cat_dom_sf"/>
</dbReference>